<dbReference type="OrthoDB" id="10306768at2759"/>
<dbReference type="OMA" id="FKNSNME"/>
<keyword evidence="1" id="KW-0732">Signal</keyword>
<dbReference type="EnsemblMetazoa" id="XM_038200614.1">
    <property type="protein sequence ID" value="XP_038056542.1"/>
    <property type="gene ID" value="LOC119728391"/>
</dbReference>
<dbReference type="Proteomes" id="UP000887568">
    <property type="component" value="Unplaced"/>
</dbReference>
<keyword evidence="3" id="KW-1185">Reference proteome</keyword>
<evidence type="ECO:0000313" key="2">
    <source>
        <dbReference type="EnsemblMetazoa" id="XP_038056542.1"/>
    </source>
</evidence>
<sequence>MLTKVYVLFIVMAIRGVCCNYDQATRDIQRSNMEFSVLNVTCVEDDTACAQCFTVQANGLWCLYALEFTKDPDTYKLSAFDGISEWDFQFVQDDLAGQFRFCIQLQNYFDEAVHADWRDTLCLDNDFTEIAVPRECSRPLITLTIDSHMANGPVMGGQYLYCIP</sequence>
<dbReference type="RefSeq" id="XP_038056542.1">
    <property type="nucleotide sequence ID" value="XM_038200614.1"/>
</dbReference>
<evidence type="ECO:0000313" key="3">
    <source>
        <dbReference type="Proteomes" id="UP000887568"/>
    </source>
</evidence>
<evidence type="ECO:0000256" key="1">
    <source>
        <dbReference type="SAM" id="SignalP"/>
    </source>
</evidence>
<name>A0A913ZYA6_PATMI</name>
<organism evidence="2 3">
    <name type="scientific">Patiria miniata</name>
    <name type="common">Bat star</name>
    <name type="synonym">Asterina miniata</name>
    <dbReference type="NCBI Taxonomy" id="46514"/>
    <lineage>
        <taxon>Eukaryota</taxon>
        <taxon>Metazoa</taxon>
        <taxon>Echinodermata</taxon>
        <taxon>Eleutherozoa</taxon>
        <taxon>Asterozoa</taxon>
        <taxon>Asteroidea</taxon>
        <taxon>Valvatacea</taxon>
        <taxon>Valvatida</taxon>
        <taxon>Asterinidae</taxon>
        <taxon>Patiria</taxon>
    </lineage>
</organism>
<reference evidence="2" key="1">
    <citation type="submission" date="2022-11" db="UniProtKB">
        <authorList>
            <consortium name="EnsemblMetazoa"/>
        </authorList>
    </citation>
    <scope>IDENTIFICATION</scope>
</reference>
<dbReference type="AlphaFoldDB" id="A0A913ZYA6"/>
<dbReference type="GeneID" id="119728391"/>
<feature type="chain" id="PRO_5036949393" evidence="1">
    <location>
        <begin position="20"/>
        <end position="164"/>
    </location>
</feature>
<feature type="signal peptide" evidence="1">
    <location>
        <begin position="1"/>
        <end position="19"/>
    </location>
</feature>
<protein>
    <submittedName>
        <fullName evidence="2">Uncharacterized protein</fullName>
    </submittedName>
</protein>
<proteinExistence type="predicted"/>
<accession>A0A913ZYA6</accession>